<name>A0A123VNM3_STRSU</name>
<keyword evidence="3" id="KW-0808">Transferase</keyword>
<reference evidence="3 4" key="1">
    <citation type="submission" date="2016-02" db="EMBL/GenBank/DDBJ databases">
        <authorList>
            <consortium name="Pathogen Informatics"/>
        </authorList>
    </citation>
    <scope>NUCLEOTIDE SEQUENCE [LARGE SCALE GENOMIC DNA]</scope>
    <source>
        <strain evidence="3 4">SS993</strain>
    </source>
</reference>
<feature type="domain" description="Glycosyl transferase family 1" evidence="1">
    <location>
        <begin position="198"/>
        <end position="352"/>
    </location>
</feature>
<feature type="domain" description="Glycosyltransferase subfamily 4-like N-terminal" evidence="2">
    <location>
        <begin position="8"/>
        <end position="151"/>
    </location>
</feature>
<proteinExistence type="predicted"/>
<dbReference type="RefSeq" id="WP_044765082.1">
    <property type="nucleotide sequence ID" value="NZ_CEHB01000056.1"/>
</dbReference>
<dbReference type="Proteomes" id="UP000074903">
    <property type="component" value="Unassembled WGS sequence"/>
</dbReference>
<dbReference type="InterPro" id="IPR028098">
    <property type="entry name" value="Glyco_trans_4-like_N"/>
</dbReference>
<keyword evidence="3" id="KW-0328">Glycosyltransferase</keyword>
<dbReference type="Gene3D" id="3.40.50.2000">
    <property type="entry name" value="Glycogen Phosphorylase B"/>
    <property type="match status" value="2"/>
</dbReference>
<dbReference type="InterPro" id="IPR001296">
    <property type="entry name" value="Glyco_trans_1"/>
</dbReference>
<evidence type="ECO:0000259" key="1">
    <source>
        <dbReference type="Pfam" id="PF00534"/>
    </source>
</evidence>
<evidence type="ECO:0000313" key="3">
    <source>
        <dbReference type="EMBL" id="CYX69436.1"/>
    </source>
</evidence>
<dbReference type="PANTHER" id="PTHR12526:SF630">
    <property type="entry name" value="GLYCOSYLTRANSFERASE"/>
    <property type="match status" value="1"/>
</dbReference>
<accession>A0A123VNM3</accession>
<evidence type="ECO:0000259" key="2">
    <source>
        <dbReference type="Pfam" id="PF13477"/>
    </source>
</evidence>
<sequence>MSKDKPLIALLTNNDDDVYCFRKEVIDGMISAGYDILISCPYGEKFELMRDYRYIYDDPVIDRRGMDVISDGKLFFHYIKLFKNYKPAVILTYTAKPNVYASMAARLFGIPYINNVTGIGSVVNMTGVKKAFILWLFKLAYRGAACVMFQNVFNMQWALDSGMVDGDYKLLPGSGVDLTRYPVQLYPEGGDGKTGEVVVFNYIGRVMQDKGIDDYIEAAKWIKKNYSNTEFNILGYIEPTESHYEKELAELGEQGIVKYRGSQKDVRPWIKRAHALIHPSTYGEGMSNVLLENAASGRFLITTDNPGCYETVLDGESGFVYQGGNVAALVGRIEAFLKLDNESRKLMGLKGRNHVENGFSREIVVEAYKDKIKKIVGRKNE</sequence>
<evidence type="ECO:0000313" key="4">
    <source>
        <dbReference type="Proteomes" id="UP000074903"/>
    </source>
</evidence>
<gene>
    <name evidence="3" type="primary">wchB</name>
    <name evidence="3" type="ORF">ERS132531_01164</name>
</gene>
<protein>
    <submittedName>
        <fullName evidence="3">Galacturonic acid transferase</fullName>
        <ecNumber evidence="3">2.4.-.-</ecNumber>
    </submittedName>
</protein>
<dbReference type="GO" id="GO:0016757">
    <property type="term" value="F:glycosyltransferase activity"/>
    <property type="evidence" value="ECO:0007669"/>
    <property type="project" value="UniProtKB-KW"/>
</dbReference>
<organism evidence="3 4">
    <name type="scientific">Streptococcus suis</name>
    <dbReference type="NCBI Taxonomy" id="1307"/>
    <lineage>
        <taxon>Bacteria</taxon>
        <taxon>Bacillati</taxon>
        <taxon>Bacillota</taxon>
        <taxon>Bacilli</taxon>
        <taxon>Lactobacillales</taxon>
        <taxon>Streptococcaceae</taxon>
        <taxon>Streptococcus</taxon>
    </lineage>
</organism>
<dbReference type="EC" id="2.4.-.-" evidence="3"/>
<dbReference type="PANTHER" id="PTHR12526">
    <property type="entry name" value="GLYCOSYLTRANSFERASE"/>
    <property type="match status" value="1"/>
</dbReference>
<dbReference type="AlphaFoldDB" id="A0A123VNM3"/>
<dbReference type="SUPFAM" id="SSF53756">
    <property type="entry name" value="UDP-Glycosyltransferase/glycogen phosphorylase"/>
    <property type="match status" value="1"/>
</dbReference>
<dbReference type="Pfam" id="PF13477">
    <property type="entry name" value="Glyco_trans_4_2"/>
    <property type="match status" value="1"/>
</dbReference>
<dbReference type="EMBL" id="FILX01000018">
    <property type="protein sequence ID" value="CYX69436.1"/>
    <property type="molecule type" value="Genomic_DNA"/>
</dbReference>
<dbReference type="Pfam" id="PF00534">
    <property type="entry name" value="Glycos_transf_1"/>
    <property type="match status" value="1"/>
</dbReference>
<dbReference type="CDD" id="cd03808">
    <property type="entry name" value="GT4_CapM-like"/>
    <property type="match status" value="1"/>
</dbReference>